<proteinExistence type="predicted"/>
<feature type="region of interest" description="Disordered" evidence="1">
    <location>
        <begin position="248"/>
        <end position="279"/>
    </location>
</feature>
<keyword evidence="2" id="KW-1133">Transmembrane helix</keyword>
<keyword evidence="4" id="KW-1185">Reference proteome</keyword>
<dbReference type="AlphaFoldDB" id="L0EGC7"/>
<evidence type="ECO:0000313" key="3">
    <source>
        <dbReference type="EMBL" id="AGA58746.1"/>
    </source>
</evidence>
<name>L0EGC7_THECK</name>
<dbReference type="KEGG" id="tco:Theco_2653"/>
<evidence type="ECO:0000256" key="2">
    <source>
        <dbReference type="SAM" id="Phobius"/>
    </source>
</evidence>
<dbReference type="EMBL" id="CP003255">
    <property type="protein sequence ID" value="AGA58746.1"/>
    <property type="molecule type" value="Genomic_DNA"/>
</dbReference>
<accession>L0EGC7</accession>
<organism evidence="3 4">
    <name type="scientific">Thermobacillus composti (strain DSM 18247 / JCM 13945 / KWC4)</name>
    <dbReference type="NCBI Taxonomy" id="717605"/>
    <lineage>
        <taxon>Bacteria</taxon>
        <taxon>Bacillati</taxon>
        <taxon>Bacillota</taxon>
        <taxon>Bacilli</taxon>
        <taxon>Bacillales</taxon>
        <taxon>Paenibacillaceae</taxon>
        <taxon>Thermobacillus</taxon>
    </lineage>
</organism>
<dbReference type="STRING" id="717605.Theco_2653"/>
<dbReference type="eggNOG" id="COG1196">
    <property type="taxonomic scope" value="Bacteria"/>
</dbReference>
<evidence type="ECO:0000256" key="1">
    <source>
        <dbReference type="SAM" id="MobiDB-lite"/>
    </source>
</evidence>
<reference evidence="4" key="1">
    <citation type="submission" date="2012-01" db="EMBL/GenBank/DDBJ databases">
        <title>Complete sequence of chromosome of Thermobacillus composti KWC4.</title>
        <authorList>
            <person name="Lucas S."/>
            <person name="Han J."/>
            <person name="Lapidus A."/>
            <person name="Cheng J.-F."/>
            <person name="Goodwin L."/>
            <person name="Pitluck S."/>
            <person name="Peters L."/>
            <person name="Ovchinnikova G."/>
            <person name="Teshima H."/>
            <person name="Detter J.C."/>
            <person name="Han C."/>
            <person name="Tapia R."/>
            <person name="Land M."/>
            <person name="Hauser L."/>
            <person name="Kyrpides N."/>
            <person name="Ivanova N."/>
            <person name="Pagani I."/>
            <person name="Anderson I."/>
            <person name="Woyke T."/>
        </authorList>
    </citation>
    <scope>NUCLEOTIDE SEQUENCE [LARGE SCALE GENOMIC DNA]</scope>
    <source>
        <strain evidence="4">DSM 18247 / JCM 13945 / KWC4</strain>
    </source>
</reference>
<gene>
    <name evidence="3" type="ordered locus">Theco_2653</name>
</gene>
<keyword evidence="2" id="KW-0812">Transmembrane</keyword>
<protein>
    <submittedName>
        <fullName evidence="3">Uncharacterized protein</fullName>
    </submittedName>
</protein>
<keyword evidence="2" id="KW-0472">Membrane</keyword>
<sequence>MLLSLGVVFSINTILPKIWALFYVFIGSHFRNSGLMGSARRRLKSRTAMISPQETSKRAAYTRFGTILSYRVKGGSGNAQPADVLSGKTFTNDAGEQAGSMPNRGAVNQTLTSQGQSYTVPAGYHNGSGKVTANITNLTAANIKSGVTVGGIEGTFTSDATATAAQILSGQTAYVNGSKVTGSMANRGAVNQTLTSQGQSYTVPGQYAEDFATCNGWRVDLSGEEPVSHRAARARRQPSRLARVHARHRERLPCRGNRRPDAAESGRTAWSTGAAGRQG</sequence>
<dbReference type="Proteomes" id="UP000010795">
    <property type="component" value="Chromosome"/>
</dbReference>
<feature type="transmembrane region" description="Helical" evidence="2">
    <location>
        <begin position="6"/>
        <end position="26"/>
    </location>
</feature>
<evidence type="ECO:0000313" key="4">
    <source>
        <dbReference type="Proteomes" id="UP000010795"/>
    </source>
</evidence>
<dbReference type="HOGENOM" id="CLU_997241_0_0_9"/>